<evidence type="ECO:0000313" key="9">
    <source>
        <dbReference type="EMBL" id="QGY44645.1"/>
    </source>
</evidence>
<keyword evidence="4 6" id="KW-1133">Transmembrane helix</keyword>
<keyword evidence="10" id="KW-1185">Reference proteome</keyword>
<evidence type="ECO:0000259" key="7">
    <source>
        <dbReference type="Pfam" id="PF02687"/>
    </source>
</evidence>
<proteinExistence type="predicted"/>
<evidence type="ECO:0000259" key="8">
    <source>
        <dbReference type="Pfam" id="PF12704"/>
    </source>
</evidence>
<dbReference type="AlphaFoldDB" id="A0A6I6JNX7"/>
<feature type="domain" description="ABC3 transporter permease C-terminal" evidence="7">
    <location>
        <begin position="285"/>
        <end position="399"/>
    </location>
</feature>
<feature type="transmembrane region" description="Helical" evidence="6">
    <location>
        <begin position="424"/>
        <end position="445"/>
    </location>
</feature>
<dbReference type="GO" id="GO:0005886">
    <property type="term" value="C:plasma membrane"/>
    <property type="evidence" value="ECO:0007669"/>
    <property type="project" value="UniProtKB-SubCell"/>
</dbReference>
<evidence type="ECO:0000256" key="6">
    <source>
        <dbReference type="SAM" id="Phobius"/>
    </source>
</evidence>
<keyword evidence="2" id="KW-1003">Cell membrane</keyword>
<keyword evidence="5 6" id="KW-0472">Membrane</keyword>
<dbReference type="Pfam" id="PF12704">
    <property type="entry name" value="MacB_PCD"/>
    <property type="match status" value="2"/>
</dbReference>
<feature type="transmembrane region" description="Helical" evidence="6">
    <location>
        <begin position="326"/>
        <end position="354"/>
    </location>
</feature>
<protein>
    <submittedName>
        <fullName evidence="9">FtsX-like permease family protein</fullName>
    </submittedName>
</protein>
<dbReference type="InterPro" id="IPR003838">
    <property type="entry name" value="ABC3_permease_C"/>
</dbReference>
<feature type="transmembrane region" description="Helical" evidence="6">
    <location>
        <begin position="276"/>
        <end position="299"/>
    </location>
</feature>
<reference evidence="9 10" key="1">
    <citation type="submission" date="2019-11" db="EMBL/GenBank/DDBJ databases">
        <authorList>
            <person name="Zheng R.K."/>
            <person name="Sun C.M."/>
        </authorList>
    </citation>
    <scope>NUCLEOTIDE SEQUENCE [LARGE SCALE GENOMIC DNA]</scope>
    <source>
        <strain evidence="9 10">WC007</strain>
    </source>
</reference>
<dbReference type="InterPro" id="IPR050250">
    <property type="entry name" value="Macrolide_Exporter_MacB"/>
</dbReference>
<evidence type="ECO:0000256" key="4">
    <source>
        <dbReference type="ARBA" id="ARBA00022989"/>
    </source>
</evidence>
<dbReference type="PANTHER" id="PTHR30572:SF18">
    <property type="entry name" value="ABC-TYPE MACROLIDE FAMILY EXPORT SYSTEM PERMEASE COMPONENT 2"/>
    <property type="match status" value="1"/>
</dbReference>
<dbReference type="RefSeq" id="WP_158867152.1">
    <property type="nucleotide sequence ID" value="NZ_CP046401.1"/>
</dbReference>
<dbReference type="EMBL" id="CP046401">
    <property type="protein sequence ID" value="QGY44645.1"/>
    <property type="molecule type" value="Genomic_DNA"/>
</dbReference>
<evidence type="ECO:0000256" key="1">
    <source>
        <dbReference type="ARBA" id="ARBA00004651"/>
    </source>
</evidence>
<feature type="transmembrane region" description="Helical" evidence="6">
    <location>
        <begin position="374"/>
        <end position="395"/>
    </location>
</feature>
<sequence>MINTIFLKLWFRKLVRNKIYSATNILGLTIGFSAFILIALFVRFEFNWDKNHQNYKRIYRIQRQFTQTLYTTNGNDISPHTRAFTAQMIEGHFPEFEKISVIRENGGSFLFTDSEHKIYDDKGIHADSCFFDLFTYEFIAGNKSTALNEPFTVALSETVAEKLFGDNSALDKTVLLDKKYPLKVTGVYKDLPFNTSLRPTYIISFATLKPLKNIARNNSWSGDCMTYALLNQGASHKQAEAKIRDLFTKYENIKNEKLQLCPLSKVYLNFNDKNDYLIVLKLFGLIGIFILTMAGFNYINLSLAKASMRGKEVAVKKAIGSKRNSLVLQFLSETVVVSLIALIFAFLVAELFLPVFSNIVDKQIELIWRNDWKFILSTILIAVITGIFSGTYPAWFMASNKITDLVKGNFYSKKRSSSFNLKKVLVTSQFAISLFLIVLTLSFSMQIKYIAEKDLGFEKEGLLYAEVTVSETEVMFDQLRSRLLQYPEIKDVSMSKNLPFVRFGGGSVNWEGGDPNVKINCRFNDVSYDYISVLDAKLVAGRNFSSHFRGDAGNACIINETAARCFGWEDPIGKRINDNKLKVVGVVKDFVYQDMHNPVDPSILVLAPNTVKGNWIFAFRSEKEMQKRAKEVLASELEKIFPNDPFEIRDVPLAFNSENSFKIYHSVNKTLLFFTFINVLLAVVGMFGLVSYSVTRRTKEIGIRKINGSSSLRIFHLLNKEYYWLVTYALGIAFPTAWLAYASLPSANKLPAQPWVFILGAAMLLIIILISTSYETIKAASKNPVESLRYE</sequence>
<feature type="domain" description="ABC3 transporter permease C-terminal" evidence="7">
    <location>
        <begin position="673"/>
        <end position="784"/>
    </location>
</feature>
<dbReference type="PANTHER" id="PTHR30572">
    <property type="entry name" value="MEMBRANE COMPONENT OF TRANSPORTER-RELATED"/>
    <property type="match status" value="1"/>
</dbReference>
<organism evidence="9 10">
    <name type="scientific">Maribellus comscasis</name>
    <dbReference type="NCBI Taxonomy" id="2681766"/>
    <lineage>
        <taxon>Bacteria</taxon>
        <taxon>Pseudomonadati</taxon>
        <taxon>Bacteroidota</taxon>
        <taxon>Bacteroidia</taxon>
        <taxon>Marinilabiliales</taxon>
        <taxon>Prolixibacteraceae</taxon>
        <taxon>Maribellus</taxon>
    </lineage>
</organism>
<name>A0A6I6JNX7_9BACT</name>
<dbReference type="Proteomes" id="UP000428260">
    <property type="component" value="Chromosome"/>
</dbReference>
<evidence type="ECO:0000256" key="3">
    <source>
        <dbReference type="ARBA" id="ARBA00022692"/>
    </source>
</evidence>
<evidence type="ECO:0000256" key="2">
    <source>
        <dbReference type="ARBA" id="ARBA00022475"/>
    </source>
</evidence>
<evidence type="ECO:0000313" key="10">
    <source>
        <dbReference type="Proteomes" id="UP000428260"/>
    </source>
</evidence>
<feature type="transmembrane region" description="Helical" evidence="6">
    <location>
        <begin position="722"/>
        <end position="743"/>
    </location>
</feature>
<dbReference type="GO" id="GO:0022857">
    <property type="term" value="F:transmembrane transporter activity"/>
    <property type="evidence" value="ECO:0007669"/>
    <property type="project" value="TreeGrafter"/>
</dbReference>
<feature type="transmembrane region" description="Helical" evidence="6">
    <location>
        <begin position="21"/>
        <end position="42"/>
    </location>
</feature>
<feature type="transmembrane region" description="Helical" evidence="6">
    <location>
        <begin position="671"/>
        <end position="695"/>
    </location>
</feature>
<comment type="subcellular location">
    <subcellularLocation>
        <location evidence="1">Cell membrane</location>
        <topology evidence="1">Multi-pass membrane protein</topology>
    </subcellularLocation>
</comment>
<keyword evidence="3 6" id="KW-0812">Transmembrane</keyword>
<dbReference type="InterPro" id="IPR025857">
    <property type="entry name" value="MacB_PCD"/>
</dbReference>
<feature type="domain" description="MacB-like periplasmic core" evidence="8">
    <location>
        <begin position="482"/>
        <end position="606"/>
    </location>
</feature>
<dbReference type="Pfam" id="PF02687">
    <property type="entry name" value="FtsX"/>
    <property type="match status" value="2"/>
</dbReference>
<accession>A0A6I6JNX7</accession>
<feature type="transmembrane region" description="Helical" evidence="6">
    <location>
        <begin position="755"/>
        <end position="774"/>
    </location>
</feature>
<gene>
    <name evidence="9" type="ORF">GM418_13515</name>
</gene>
<evidence type="ECO:0000256" key="5">
    <source>
        <dbReference type="ARBA" id="ARBA00023136"/>
    </source>
</evidence>
<dbReference type="KEGG" id="mcos:GM418_13515"/>
<feature type="domain" description="MacB-like periplasmic core" evidence="8">
    <location>
        <begin position="21"/>
        <end position="245"/>
    </location>
</feature>